<dbReference type="Proteomes" id="UP000053840">
    <property type="component" value="Unassembled WGS sequence"/>
</dbReference>
<keyword evidence="2" id="KW-1185">Reference proteome</keyword>
<dbReference type="AlphaFoldDB" id="A0A091SC38"/>
<reference evidence="1 2" key="1">
    <citation type="submission" date="2014-04" db="EMBL/GenBank/DDBJ databases">
        <title>Genome evolution of avian class.</title>
        <authorList>
            <person name="Zhang G."/>
            <person name="Li C."/>
        </authorList>
    </citation>
    <scope>NUCLEOTIDE SEQUENCE [LARGE SCALE GENOMIC DNA]</scope>
    <source>
        <strain evidence="1">BGI_N333</strain>
    </source>
</reference>
<protein>
    <recommendedName>
        <fullName evidence="3">Meprin A subunit beta</fullName>
    </recommendedName>
</protein>
<feature type="non-terminal residue" evidence="1">
    <location>
        <position position="1"/>
    </location>
</feature>
<sequence length="76" mass="8803">SCTGIEDFGACLGNTDNFCPTNISCQCKNEKPFCRCDYYRVDWQEYWYMGPKCNHRWNTLDFILVVILPAVALVIV</sequence>
<proteinExistence type="predicted"/>
<dbReference type="EMBL" id="KK948404">
    <property type="protein sequence ID" value="KFQ56279.1"/>
    <property type="molecule type" value="Genomic_DNA"/>
</dbReference>
<evidence type="ECO:0008006" key="3">
    <source>
        <dbReference type="Google" id="ProtNLM"/>
    </source>
</evidence>
<evidence type="ECO:0000313" key="1">
    <source>
        <dbReference type="EMBL" id="KFQ56279.1"/>
    </source>
</evidence>
<organism evidence="1 2">
    <name type="scientific">Nestor notabilis</name>
    <name type="common">Kea</name>
    <dbReference type="NCBI Taxonomy" id="176057"/>
    <lineage>
        <taxon>Eukaryota</taxon>
        <taxon>Metazoa</taxon>
        <taxon>Chordata</taxon>
        <taxon>Craniata</taxon>
        <taxon>Vertebrata</taxon>
        <taxon>Euteleostomi</taxon>
        <taxon>Archelosauria</taxon>
        <taxon>Archosauria</taxon>
        <taxon>Dinosauria</taxon>
        <taxon>Saurischia</taxon>
        <taxon>Theropoda</taxon>
        <taxon>Coelurosauria</taxon>
        <taxon>Aves</taxon>
        <taxon>Neognathae</taxon>
        <taxon>Neoaves</taxon>
        <taxon>Telluraves</taxon>
        <taxon>Australaves</taxon>
        <taxon>Psittaciformes</taxon>
        <taxon>Psittacidae</taxon>
        <taxon>Nestor</taxon>
    </lineage>
</organism>
<gene>
    <name evidence="1" type="ORF">N333_00954</name>
</gene>
<accession>A0A091SC38</accession>
<evidence type="ECO:0000313" key="2">
    <source>
        <dbReference type="Proteomes" id="UP000053840"/>
    </source>
</evidence>
<name>A0A091SC38_NESNO</name>
<feature type="non-terminal residue" evidence="1">
    <location>
        <position position="76"/>
    </location>
</feature>